<gene>
    <name evidence="7" type="ORF">VW23_017765</name>
</gene>
<dbReference type="OrthoDB" id="9791723at2"/>
<evidence type="ECO:0000256" key="1">
    <source>
        <dbReference type="ARBA" id="ARBA00038414"/>
    </source>
</evidence>
<dbReference type="FunFam" id="3.40.50.12500:FF:000001">
    <property type="entry name" value="Putative hydantoin racemase"/>
    <property type="match status" value="1"/>
</dbReference>
<evidence type="ECO:0000256" key="5">
    <source>
        <dbReference type="ARBA" id="ARBA00093199"/>
    </source>
</evidence>
<dbReference type="EMBL" id="LAJE02000169">
    <property type="protein sequence ID" value="OEO31134.1"/>
    <property type="molecule type" value="Genomic_DNA"/>
</dbReference>
<comment type="caution">
    <text evidence="7">The sequence shown here is derived from an EMBL/GenBank/DDBJ whole genome shotgun (WGS) entry which is preliminary data.</text>
</comment>
<comment type="catalytic activity">
    <reaction evidence="6">
        <text>D-5-isobutylhydantoin = L-5-isobutylhydantoin</text>
        <dbReference type="Rhea" id="RHEA:84231"/>
        <dbReference type="ChEBI" id="CHEBI:233609"/>
        <dbReference type="ChEBI" id="CHEBI:233610"/>
    </reaction>
</comment>
<evidence type="ECO:0000256" key="3">
    <source>
        <dbReference type="ARBA" id="ARBA00066406"/>
    </source>
</evidence>
<dbReference type="PANTHER" id="PTHR28047">
    <property type="entry name" value="PROTEIN DCG1"/>
    <property type="match status" value="1"/>
</dbReference>
<dbReference type="PANTHER" id="PTHR28047:SF5">
    <property type="entry name" value="PROTEIN DCG1"/>
    <property type="match status" value="1"/>
</dbReference>
<dbReference type="RefSeq" id="WP_069909672.1">
    <property type="nucleotide sequence ID" value="NZ_LAJE02000169.1"/>
</dbReference>
<dbReference type="Pfam" id="PF01177">
    <property type="entry name" value="Asp_Glu_race"/>
    <property type="match status" value="1"/>
</dbReference>
<dbReference type="GO" id="GO:0036348">
    <property type="term" value="F:hydantoin racemase activity"/>
    <property type="evidence" value="ECO:0007669"/>
    <property type="project" value="UniProtKB-EC"/>
</dbReference>
<dbReference type="InterPro" id="IPR053714">
    <property type="entry name" value="Iso_Racemase_Enz_sf"/>
</dbReference>
<dbReference type="Proteomes" id="UP000095463">
    <property type="component" value="Unassembled WGS sequence"/>
</dbReference>
<proteinExistence type="inferred from homology"/>
<dbReference type="EC" id="5.1.99.5" evidence="3"/>
<reference evidence="7 8" key="1">
    <citation type="journal article" date="2015" name="Genome Announc.">
        <title>Genome Assemblies of Three Soil-Associated Devosia species: D. insulae, D. limi, and D. soli.</title>
        <authorList>
            <person name="Hassan Y.I."/>
            <person name="Lepp D."/>
            <person name="Zhou T."/>
        </authorList>
    </citation>
    <scope>NUCLEOTIDE SEQUENCE [LARGE SCALE GENOMIC DNA]</scope>
    <source>
        <strain evidence="7 8">DS-56</strain>
    </source>
</reference>
<dbReference type="GO" id="GO:0047661">
    <property type="term" value="F:amino-acid racemase activity"/>
    <property type="evidence" value="ECO:0007669"/>
    <property type="project" value="InterPro"/>
</dbReference>
<accession>A0A1E5XRK6</accession>
<comment type="catalytic activity">
    <reaction evidence="2">
        <text>a D-5-monosubstituted hydantoin = a L-5-monosubstituted hydantoin</text>
        <dbReference type="Rhea" id="RHEA:46624"/>
        <dbReference type="ChEBI" id="CHEBI:86339"/>
        <dbReference type="ChEBI" id="CHEBI:86340"/>
        <dbReference type="EC" id="5.1.99.5"/>
    </reaction>
</comment>
<organism evidence="7 8">
    <name type="scientific">Devosia insulae DS-56</name>
    <dbReference type="NCBI Taxonomy" id="1116389"/>
    <lineage>
        <taxon>Bacteria</taxon>
        <taxon>Pseudomonadati</taxon>
        <taxon>Pseudomonadota</taxon>
        <taxon>Alphaproteobacteria</taxon>
        <taxon>Hyphomicrobiales</taxon>
        <taxon>Devosiaceae</taxon>
        <taxon>Devosia</taxon>
    </lineage>
</organism>
<dbReference type="InterPro" id="IPR015942">
    <property type="entry name" value="Asp/Glu/hydantoin_racemase"/>
</dbReference>
<sequence>MRLLCINPNSTASMTEKIGVAARQVAAEGTEIVARNPLRGPPAIQGAADGEAALPGLFEQIDGAVGFDAIIIACFDDTGLYAARRRTRVPVIGIGEAACHYAMLVAERFSVVTTLAVSVPVIEDNIIRYGFSGRCGRVRASNVPVLELERPGSTARESISAEIATALRDDKCDAIVLGCAGMADLAAELTARHGVPVIDGVAAAVKLAEGLAKLRLGTSQAGPFRHSIAG</sequence>
<evidence type="ECO:0000256" key="6">
    <source>
        <dbReference type="ARBA" id="ARBA00093234"/>
    </source>
</evidence>
<comment type="similarity">
    <text evidence="1">Belongs to the HyuE racemase family.</text>
</comment>
<evidence type="ECO:0000313" key="7">
    <source>
        <dbReference type="EMBL" id="OEO31134.1"/>
    </source>
</evidence>
<dbReference type="AlphaFoldDB" id="A0A1E5XRK6"/>
<dbReference type="Gene3D" id="3.40.50.12500">
    <property type="match status" value="1"/>
</dbReference>
<evidence type="ECO:0000313" key="8">
    <source>
        <dbReference type="Proteomes" id="UP000095463"/>
    </source>
</evidence>
<comment type="catalytic activity">
    <reaction evidence="5">
        <text>D-5-benzylhydantoin = L-5-benzylhydantoin</text>
        <dbReference type="Rhea" id="RHEA:83991"/>
        <dbReference type="ChEBI" id="CHEBI:176864"/>
        <dbReference type="ChEBI" id="CHEBI:233540"/>
    </reaction>
</comment>
<evidence type="ECO:0000256" key="2">
    <source>
        <dbReference type="ARBA" id="ARBA00051635"/>
    </source>
</evidence>
<protein>
    <recommendedName>
        <fullName evidence="4">Hydantoin racemase</fullName>
        <ecNumber evidence="3">5.1.99.5</ecNumber>
    </recommendedName>
</protein>
<dbReference type="InterPro" id="IPR052186">
    <property type="entry name" value="Hydantoin_racemase-like"/>
</dbReference>
<name>A0A1E5XRK6_9HYPH</name>
<evidence type="ECO:0000256" key="4">
    <source>
        <dbReference type="ARBA" id="ARBA00067972"/>
    </source>
</evidence>
<keyword evidence="8" id="KW-1185">Reference proteome</keyword>